<keyword evidence="2" id="KW-1133">Transmembrane helix</keyword>
<evidence type="ECO:0000313" key="4">
    <source>
        <dbReference type="Proteomes" id="UP000179221"/>
    </source>
</evidence>
<feature type="compositionally biased region" description="Polar residues" evidence="1">
    <location>
        <begin position="113"/>
        <end position="140"/>
    </location>
</feature>
<comment type="caution">
    <text evidence="3">The sequence shown here is derived from an EMBL/GenBank/DDBJ whole genome shotgun (WGS) entry which is preliminary data.</text>
</comment>
<feature type="transmembrane region" description="Helical" evidence="2">
    <location>
        <begin position="9"/>
        <end position="29"/>
    </location>
</feature>
<feature type="transmembrane region" description="Helical" evidence="2">
    <location>
        <begin position="35"/>
        <end position="56"/>
    </location>
</feature>
<dbReference type="Proteomes" id="UP000179221">
    <property type="component" value="Unassembled WGS sequence"/>
</dbReference>
<evidence type="ECO:0000313" key="3">
    <source>
        <dbReference type="EMBL" id="OGM26273.1"/>
    </source>
</evidence>
<proteinExistence type="predicted"/>
<keyword evidence="2" id="KW-0472">Membrane</keyword>
<organism evidence="3 4">
    <name type="scientific">Candidatus Woesebacteria bacterium RIFCSPHIGHO2_01_FULL_40_22</name>
    <dbReference type="NCBI Taxonomy" id="1802499"/>
    <lineage>
        <taxon>Bacteria</taxon>
        <taxon>Candidatus Woeseibacteriota</taxon>
    </lineage>
</organism>
<dbReference type="EMBL" id="MGGL01000014">
    <property type="protein sequence ID" value="OGM26273.1"/>
    <property type="molecule type" value="Genomic_DNA"/>
</dbReference>
<reference evidence="3 4" key="1">
    <citation type="journal article" date="2016" name="Nat. Commun.">
        <title>Thousands of microbial genomes shed light on interconnected biogeochemical processes in an aquifer system.</title>
        <authorList>
            <person name="Anantharaman K."/>
            <person name="Brown C.T."/>
            <person name="Hug L.A."/>
            <person name="Sharon I."/>
            <person name="Castelle C.J."/>
            <person name="Probst A.J."/>
            <person name="Thomas B.C."/>
            <person name="Singh A."/>
            <person name="Wilkins M.J."/>
            <person name="Karaoz U."/>
            <person name="Brodie E.L."/>
            <person name="Williams K.H."/>
            <person name="Hubbard S.S."/>
            <person name="Banfield J.F."/>
        </authorList>
    </citation>
    <scope>NUCLEOTIDE SEQUENCE [LARGE SCALE GENOMIC DNA]</scope>
</reference>
<evidence type="ECO:0000256" key="1">
    <source>
        <dbReference type="SAM" id="MobiDB-lite"/>
    </source>
</evidence>
<keyword evidence="2" id="KW-0812">Transmembrane</keyword>
<protein>
    <submittedName>
        <fullName evidence="3">Uncharacterized protein</fullName>
    </submittedName>
</protein>
<feature type="transmembrane region" description="Helical" evidence="2">
    <location>
        <begin position="77"/>
        <end position="97"/>
    </location>
</feature>
<feature type="region of interest" description="Disordered" evidence="1">
    <location>
        <begin position="104"/>
        <end position="140"/>
    </location>
</feature>
<sequence length="140" mass="15905">MPTATPKKLLLFYSTAASLFLIVSALLTLKTKDTAIFQILILPVFLYLFLQTLKELKGLFKKKDNIPEIKPPRSKGFFYFILVFYFVLLALGARNILKSNIEKQNKINDKKPTPTSQPLIFKNQKPTATDAANINKSIKQ</sequence>
<accession>A0A1F7YG42</accession>
<evidence type="ECO:0000256" key="2">
    <source>
        <dbReference type="SAM" id="Phobius"/>
    </source>
</evidence>
<dbReference type="AlphaFoldDB" id="A0A1F7YG42"/>
<gene>
    <name evidence="3" type="ORF">A2628_03655</name>
</gene>
<name>A0A1F7YG42_9BACT</name>